<evidence type="ECO:0000256" key="1">
    <source>
        <dbReference type="ARBA" id="ARBA00004141"/>
    </source>
</evidence>
<dbReference type="VEuPathDB" id="TriTrypDB:TRSC58_03024"/>
<sequence>MHWIGIVGCCILIYGPLVIASVAALATHPQLLLLALSALLVALLGSFITALLFLATKRAPLAPLLVVVSVTVTGVLRVGLLFVLYRAESLARSYGQLLASSPMRFALVSAAVGCSFGAVSAMRGTGTLLDSTQRLKFYTKGTTTYDMNVCPRLPLLMHSALQSFMLLLCQVAWAVMTGQAVAALQLLRQPQRAWRQLLYFCGGNTSGGTAAVLDALEPCSDAPDTPMEADISPQPETAEQAPPSPSPLASPCVEGELPATSFCERVQRTEREAKEEEEEKEEERDAKRAEKYLHPASSLTVEPNHSAGFEPLLSQQEKQPVSLPEPTLLYKHPLLAVASLSAAFVLHLLFALASLLNLAARNAGTRSGAPPRGCVVSLPLQATITLVSLLWMAALIRLERARVTCEGV</sequence>
<feature type="transmembrane region" description="Helical" evidence="8">
    <location>
        <begin position="33"/>
        <end position="55"/>
    </location>
</feature>
<evidence type="ECO:0000256" key="7">
    <source>
        <dbReference type="SAM" id="MobiDB-lite"/>
    </source>
</evidence>
<gene>
    <name evidence="9" type="ORF">TRSC58_03024</name>
</gene>
<keyword evidence="6 8" id="KW-0472">Membrane</keyword>
<evidence type="ECO:0000256" key="2">
    <source>
        <dbReference type="ARBA" id="ARBA00005577"/>
    </source>
</evidence>
<dbReference type="OrthoDB" id="247939at2759"/>
<dbReference type="InterPro" id="IPR009294">
    <property type="entry name" value="Aph-1"/>
</dbReference>
<evidence type="ECO:0000313" key="9">
    <source>
        <dbReference type="EMBL" id="ESL09259.1"/>
    </source>
</evidence>
<protein>
    <submittedName>
        <fullName evidence="9">Uncharacterized protein</fullName>
    </submittedName>
</protein>
<comment type="caution">
    <text evidence="9">The sequence shown here is derived from an EMBL/GenBank/DDBJ whole genome shotgun (WGS) entry which is preliminary data.</text>
</comment>
<keyword evidence="4" id="KW-0914">Notch signaling pathway</keyword>
<organism evidence="9 10">
    <name type="scientific">Trypanosoma rangeli SC58</name>
    <dbReference type="NCBI Taxonomy" id="429131"/>
    <lineage>
        <taxon>Eukaryota</taxon>
        <taxon>Discoba</taxon>
        <taxon>Euglenozoa</taxon>
        <taxon>Kinetoplastea</taxon>
        <taxon>Metakinetoplastina</taxon>
        <taxon>Trypanosomatida</taxon>
        <taxon>Trypanosomatidae</taxon>
        <taxon>Trypanosoma</taxon>
        <taxon>Herpetosoma</taxon>
    </lineage>
</organism>
<accession>A0A061J2Y1</accession>
<comment type="subcellular location">
    <subcellularLocation>
        <location evidence="1">Membrane</location>
        <topology evidence="1">Multi-pass membrane protein</topology>
    </subcellularLocation>
</comment>
<feature type="transmembrane region" description="Helical" evidence="8">
    <location>
        <begin position="61"/>
        <end position="85"/>
    </location>
</feature>
<proteinExistence type="inferred from homology"/>
<dbReference type="Proteomes" id="UP000031737">
    <property type="component" value="Unassembled WGS sequence"/>
</dbReference>
<dbReference type="PANTHER" id="PTHR12889">
    <property type="entry name" value="GAMMA-SECRETASE SUBUNIT APH-1"/>
    <property type="match status" value="1"/>
</dbReference>
<feature type="region of interest" description="Disordered" evidence="7">
    <location>
        <begin position="267"/>
        <end position="300"/>
    </location>
</feature>
<feature type="transmembrane region" description="Helical" evidence="8">
    <location>
        <begin position="6"/>
        <end position="26"/>
    </location>
</feature>
<evidence type="ECO:0000256" key="6">
    <source>
        <dbReference type="ARBA" id="ARBA00023136"/>
    </source>
</evidence>
<feature type="transmembrane region" description="Helical" evidence="8">
    <location>
        <begin position="105"/>
        <end position="122"/>
    </location>
</feature>
<dbReference type="GO" id="GO:0016020">
    <property type="term" value="C:membrane"/>
    <property type="evidence" value="ECO:0007669"/>
    <property type="project" value="UniProtKB-SubCell"/>
</dbReference>
<evidence type="ECO:0000256" key="5">
    <source>
        <dbReference type="ARBA" id="ARBA00022989"/>
    </source>
</evidence>
<evidence type="ECO:0000256" key="4">
    <source>
        <dbReference type="ARBA" id="ARBA00022976"/>
    </source>
</evidence>
<feature type="region of interest" description="Disordered" evidence="7">
    <location>
        <begin position="217"/>
        <end position="252"/>
    </location>
</feature>
<name>A0A061J2Y1_TRYRA</name>
<feature type="transmembrane region" description="Helical" evidence="8">
    <location>
        <begin position="334"/>
        <end position="356"/>
    </location>
</feature>
<evidence type="ECO:0000256" key="8">
    <source>
        <dbReference type="SAM" id="Phobius"/>
    </source>
</evidence>
<dbReference type="EMBL" id="AUPL01003024">
    <property type="protein sequence ID" value="ESL09259.1"/>
    <property type="molecule type" value="Genomic_DNA"/>
</dbReference>
<evidence type="ECO:0000313" key="10">
    <source>
        <dbReference type="Proteomes" id="UP000031737"/>
    </source>
</evidence>
<keyword evidence="10" id="KW-1185">Reference proteome</keyword>
<dbReference type="AlphaFoldDB" id="A0A061J2Y1"/>
<feature type="compositionally biased region" description="Basic and acidic residues" evidence="7">
    <location>
        <begin position="283"/>
        <end position="293"/>
    </location>
</feature>
<feature type="transmembrane region" description="Helical" evidence="8">
    <location>
        <begin position="376"/>
        <end position="396"/>
    </location>
</feature>
<keyword evidence="5 8" id="KW-1133">Transmembrane helix</keyword>
<dbReference type="Pfam" id="PF06105">
    <property type="entry name" value="Aph-1"/>
    <property type="match status" value="1"/>
</dbReference>
<comment type="similarity">
    <text evidence="2">Belongs to the APH-1 family.</text>
</comment>
<feature type="transmembrane region" description="Helical" evidence="8">
    <location>
        <begin position="164"/>
        <end position="187"/>
    </location>
</feature>
<dbReference type="GO" id="GO:0016485">
    <property type="term" value="P:protein processing"/>
    <property type="evidence" value="ECO:0007669"/>
    <property type="project" value="InterPro"/>
</dbReference>
<reference evidence="9 10" key="1">
    <citation type="submission" date="2013-07" db="EMBL/GenBank/DDBJ databases">
        <authorList>
            <person name="Stoco P.H."/>
            <person name="Wagner G."/>
            <person name="Gerber A."/>
            <person name="Zaha A."/>
            <person name="Thompson C."/>
            <person name="Bartholomeu D.C."/>
            <person name="Luckemeyer D.D."/>
            <person name="Bahia D."/>
            <person name="Loreto E."/>
            <person name="Prestes E.B."/>
            <person name="Lima F.M."/>
            <person name="Rodrigues-Luiz G."/>
            <person name="Vallejo G.A."/>
            <person name="Filho J.F."/>
            <person name="Monteiro K.M."/>
            <person name="Tyler K.M."/>
            <person name="de Almeida L.G."/>
            <person name="Ortiz M.F."/>
            <person name="Siervo M.A."/>
            <person name="de Moraes M.H."/>
            <person name="Cunha O.L."/>
            <person name="Mendonca-Neto R."/>
            <person name="Silva R."/>
            <person name="Teixeira S.M."/>
            <person name="Murta S.M."/>
            <person name="Sincero T.C."/>
            <person name="Mendes T.A."/>
            <person name="Urmenyi T.P."/>
            <person name="Silva V.G."/>
            <person name="da Rocha W.D."/>
            <person name="Andersson B."/>
            <person name="Romanha A.J."/>
            <person name="Steindel M."/>
            <person name="de Vasconcelos A.T."/>
            <person name="Grisard E.C."/>
        </authorList>
    </citation>
    <scope>NUCLEOTIDE SEQUENCE [LARGE SCALE GENOMIC DNA]</scope>
    <source>
        <strain evidence="9 10">SC58</strain>
    </source>
</reference>
<keyword evidence="3 8" id="KW-0812">Transmembrane</keyword>
<evidence type="ECO:0000256" key="3">
    <source>
        <dbReference type="ARBA" id="ARBA00022692"/>
    </source>
</evidence>
<dbReference type="GO" id="GO:0007219">
    <property type="term" value="P:Notch signaling pathway"/>
    <property type="evidence" value="ECO:0007669"/>
    <property type="project" value="UniProtKB-KW"/>
</dbReference>